<dbReference type="SUPFAM" id="SSF56112">
    <property type="entry name" value="Protein kinase-like (PK-like)"/>
    <property type="match status" value="1"/>
</dbReference>
<proteinExistence type="predicted"/>
<protein>
    <submittedName>
        <fullName evidence="2">Phosphotransferase enzyme family protein</fullName>
    </submittedName>
</protein>
<evidence type="ECO:0000313" key="3">
    <source>
        <dbReference type="Proteomes" id="UP000004915"/>
    </source>
</evidence>
<dbReference type="PATRIC" id="fig|1078020.3.peg.3004"/>
<dbReference type="InterPro" id="IPR051678">
    <property type="entry name" value="AGP_Transferase"/>
</dbReference>
<dbReference type="Proteomes" id="UP000004915">
    <property type="component" value="Unassembled WGS sequence"/>
</dbReference>
<reference evidence="2 3" key="1">
    <citation type="submission" date="2011-11" db="EMBL/GenBank/DDBJ databases">
        <authorList>
            <consortium name="Tuberculosis Structural Genomics Consortium"/>
            <person name="Ioerger T.R."/>
        </authorList>
    </citation>
    <scope>NUCLEOTIDE SEQUENCE [LARGE SCALE GENOMIC DNA]</scope>
    <source>
        <strain evidence="3">ATCC 19527 / DSM 44167 / CIP 105390 / JCM 6362 / NCTC 10409 / 316</strain>
    </source>
</reference>
<dbReference type="eggNOG" id="COG3173">
    <property type="taxonomic scope" value="Bacteria"/>
</dbReference>
<keyword evidence="3" id="KW-1185">Reference proteome</keyword>
<dbReference type="PANTHER" id="PTHR21310:SF15">
    <property type="entry name" value="AMINOGLYCOSIDE PHOSPHOTRANSFERASE DOMAIN-CONTAINING PROTEIN"/>
    <property type="match status" value="1"/>
</dbReference>
<dbReference type="InterPro" id="IPR011009">
    <property type="entry name" value="Kinase-like_dom_sf"/>
</dbReference>
<feature type="domain" description="Aminoglycoside phosphotransferase" evidence="1">
    <location>
        <begin position="9"/>
        <end position="150"/>
    </location>
</feature>
<dbReference type="PANTHER" id="PTHR21310">
    <property type="entry name" value="AMINOGLYCOSIDE PHOSPHOTRANSFERASE-RELATED-RELATED"/>
    <property type="match status" value="1"/>
</dbReference>
<name>G7CHG2_MYCT3</name>
<dbReference type="InterPro" id="IPR002575">
    <property type="entry name" value="Aminoglycoside_PTrfase"/>
</dbReference>
<dbReference type="AlphaFoldDB" id="G7CHG2"/>
<sequence>MWRIDPGSLRYAEELGRLLAELHAVPADEVAGTGLPVCSPEQVRQRWRRDLDTVCAELTVPEPARRRWLDWLADDGCRPRWSVLTHGELYPAHVLVDPDDRITGVLDWTTAEVGDPARDLAMQHALAPPAAFDRTLEVYRAAGGRVWPRLVEPRLVEPRLVEPCARLWSTAPIGYALFALQTGDAAHRSAAQAGFDDLAPG</sequence>
<dbReference type="EMBL" id="AGVE01000046">
    <property type="protein sequence ID" value="EHI12272.1"/>
    <property type="molecule type" value="Genomic_DNA"/>
</dbReference>
<evidence type="ECO:0000259" key="1">
    <source>
        <dbReference type="Pfam" id="PF01636"/>
    </source>
</evidence>
<organism evidence="2 3">
    <name type="scientific">Mycolicibacterium thermoresistibile (strain ATCC 19527 / DSM 44167 / CIP 105390 / JCM 6362 / NCTC 10409 / 316)</name>
    <name type="common">Mycobacterium thermoresistibile</name>
    <dbReference type="NCBI Taxonomy" id="1078020"/>
    <lineage>
        <taxon>Bacteria</taxon>
        <taxon>Bacillati</taxon>
        <taxon>Actinomycetota</taxon>
        <taxon>Actinomycetes</taxon>
        <taxon>Mycobacteriales</taxon>
        <taxon>Mycobacteriaceae</taxon>
        <taxon>Mycolicibacterium</taxon>
    </lineage>
</organism>
<dbReference type="GO" id="GO:0016740">
    <property type="term" value="F:transferase activity"/>
    <property type="evidence" value="ECO:0007669"/>
    <property type="project" value="UniProtKB-KW"/>
</dbReference>
<accession>G7CHG2</accession>
<evidence type="ECO:0000313" key="2">
    <source>
        <dbReference type="EMBL" id="EHI12272.1"/>
    </source>
</evidence>
<dbReference type="Gene3D" id="3.90.1200.10">
    <property type="match status" value="1"/>
</dbReference>
<keyword evidence="2" id="KW-0808">Transferase</keyword>
<dbReference type="Pfam" id="PF01636">
    <property type="entry name" value="APH"/>
    <property type="match status" value="1"/>
</dbReference>
<comment type="caution">
    <text evidence="2">The sequence shown here is derived from an EMBL/GenBank/DDBJ whole genome shotgun (WGS) entry which is preliminary data.</text>
</comment>
<gene>
    <name evidence="2" type="ORF">KEK_15273</name>
</gene>
<dbReference type="RefSeq" id="WP_003926536.1">
    <property type="nucleotide sequence ID" value="NZ_AGVE01000046.1"/>
</dbReference>